<protein>
    <recommendedName>
        <fullName evidence="6">Novel STAND NTPase 3 domain-containing protein</fullName>
    </recommendedName>
</protein>
<feature type="repeat" description="ANK" evidence="3">
    <location>
        <begin position="1273"/>
        <end position="1305"/>
    </location>
</feature>
<dbReference type="Pfam" id="PF20720">
    <property type="entry name" value="nSTAND3"/>
    <property type="match status" value="1"/>
</dbReference>
<feature type="coiled-coil region" evidence="4">
    <location>
        <begin position="181"/>
        <end position="208"/>
    </location>
</feature>
<proteinExistence type="predicted"/>
<feature type="repeat" description="ANK" evidence="3">
    <location>
        <begin position="1240"/>
        <end position="1272"/>
    </location>
</feature>
<dbReference type="Gene3D" id="3.40.50.300">
    <property type="entry name" value="P-loop containing nucleotide triphosphate hydrolases"/>
    <property type="match status" value="1"/>
</dbReference>
<evidence type="ECO:0000256" key="4">
    <source>
        <dbReference type="SAM" id="Coils"/>
    </source>
</evidence>
<evidence type="ECO:0000313" key="8">
    <source>
        <dbReference type="Proteomes" id="UP000507470"/>
    </source>
</evidence>
<reference evidence="7 8" key="1">
    <citation type="submission" date="2020-06" db="EMBL/GenBank/DDBJ databases">
        <authorList>
            <person name="Li R."/>
            <person name="Bekaert M."/>
        </authorList>
    </citation>
    <scope>NUCLEOTIDE SEQUENCE [LARGE SCALE GENOMIC DNA]</scope>
    <source>
        <strain evidence="8">wild</strain>
    </source>
</reference>
<dbReference type="InterPro" id="IPR049050">
    <property type="entry name" value="nSTAND3"/>
</dbReference>
<dbReference type="Pfam" id="PF12796">
    <property type="entry name" value="Ank_2"/>
    <property type="match status" value="6"/>
</dbReference>
<dbReference type="OrthoDB" id="6124086at2759"/>
<feature type="repeat" description="ANK" evidence="3">
    <location>
        <begin position="1392"/>
        <end position="1426"/>
    </location>
</feature>
<feature type="repeat" description="ANK" evidence="3">
    <location>
        <begin position="1460"/>
        <end position="1492"/>
    </location>
</feature>
<evidence type="ECO:0000256" key="3">
    <source>
        <dbReference type="PROSITE-ProRule" id="PRU00023"/>
    </source>
</evidence>
<dbReference type="PRINTS" id="PR01415">
    <property type="entry name" value="ANKYRIN"/>
</dbReference>
<evidence type="ECO:0000256" key="1">
    <source>
        <dbReference type="ARBA" id="ARBA00022737"/>
    </source>
</evidence>
<feature type="repeat" description="ANK" evidence="3">
    <location>
        <begin position="1627"/>
        <end position="1659"/>
    </location>
</feature>
<keyword evidence="1" id="KW-0677">Repeat</keyword>
<organism evidence="7 8">
    <name type="scientific">Mytilus coruscus</name>
    <name type="common">Sea mussel</name>
    <dbReference type="NCBI Taxonomy" id="42192"/>
    <lineage>
        <taxon>Eukaryota</taxon>
        <taxon>Metazoa</taxon>
        <taxon>Spiralia</taxon>
        <taxon>Lophotrochozoa</taxon>
        <taxon>Mollusca</taxon>
        <taxon>Bivalvia</taxon>
        <taxon>Autobranchia</taxon>
        <taxon>Pteriomorphia</taxon>
        <taxon>Mytilida</taxon>
        <taxon>Mytiloidea</taxon>
        <taxon>Mytilidae</taxon>
        <taxon>Mytilinae</taxon>
        <taxon>Mytilus</taxon>
    </lineage>
</organism>
<dbReference type="InterPro" id="IPR027417">
    <property type="entry name" value="P-loop_NTPase"/>
</dbReference>
<evidence type="ECO:0000256" key="5">
    <source>
        <dbReference type="SAM" id="MobiDB-lite"/>
    </source>
</evidence>
<evidence type="ECO:0000256" key="2">
    <source>
        <dbReference type="ARBA" id="ARBA00023043"/>
    </source>
</evidence>
<keyword evidence="2 3" id="KW-0040">ANK repeat</keyword>
<evidence type="ECO:0000313" key="7">
    <source>
        <dbReference type="EMBL" id="CAC5355713.1"/>
    </source>
</evidence>
<dbReference type="InterPro" id="IPR002110">
    <property type="entry name" value="Ankyrin_rpt"/>
</dbReference>
<gene>
    <name evidence="7" type="ORF">MCOR_285</name>
</gene>
<sequence length="1683" mass="190406">MSALLDQATKEAIQGNLDLKHQVRHIGNYVSNSVETSAQEATYLTLQMPLTKATIQVVFINTSPRHKRTFLLKQSSALEKLGPESTEIESDNEIKRYSRRPKQLENWCLADYVSQLELQYPKTSESSEHENETEHQENKSANENENEEAIQENSNKINITLKNGIGIYQKKKHPRLLEKKVKQYEGKVKDLEKALAEAENDCNENDQIAPATQQVEMEDAEICPTESEQYVHFNPDRPTEHRLYDMFREVGTAARTVELTNHANRISESGYFALIRSLSRKQWEFFQLVVTWIKTKHEPFYAFLTCGAGCGKSVVVKAIFQALHRHLCSTEEKQSDTANLAKEVVLAIEMKYDLTANIEVTDGLTNGSTCRLKLIECKTKSLRPSIIWVKFEDARIGANNRRKYSHLYGKDVDKTWTPMFDIKRSFTYKYKTFERIQFPLRPAAGKTIHKSQGDTLHEVLLVGNQNILDLNQEAIAVAECCQQELHRLRTEATLQLCFRPLYNLSSNYFKVVFNNSRSLHAYFNDIKSNPNILDADVIGIAESRLISTDENDDFYVSKATTSYGTLLDLIFLNFDSKVHWIKGSRVFPGQICWYPEAKQCVNDVGTVQLQAKSTKEESSIDPHSTVSLKYVKENMTEVQIITRAQMEIGKRQKKNETLEMIGSNTQSMERTEWEIRTKSFVETTVLREIKENVASINTIVLWGPPGCGKTASIHYIALYLQNHEGYKPIHCLKPSDIFNQKYETGKRTFVIDDICGRFVFSHVRFLTWKRRMKHIEELLQDDNVKLLMTCSSAAFMTDTVQQCPLFTDNAFELTIPTILTNNLYTVAKDVQINSKHVLPSFIKQNVFDKVSLPMLQCEVSLPLRDTFDYFINSSEDIDSKVEQLRKSNISAFYSLFICILKTGSIDEAVLTSDDNSLFTELSSNVCYTLNIDISRRHFLDNLYFLMDDFIFKDNGSFLIKHTALYEVLAVYFGDKLQKVFISYADSEIITQHCSLKAFKNIAGYARFSIQVEEENEDLYFQRITEQLLSRNIFEVFSVRQMSIVLYRKKLADFLKKQGPVVVKQISHSKCKIKNETCSSMAMRNGYVNLVKLFLDCNEDLNPENNEYLEVACKTGNLKFVKLLLSKQININKRISDGCTPLHIACKYGILRLMFYLVKNKAEVNCTDMHGNTPLIEACENENKAIISFLLENGADINKANSEGQFPLIIAIRKGRMRIVDLLISHRGGGNIADVNCTDMHGNTPLIEACEKGNEAIVSLLLKNRAEINKSNSEGQFPLMIAARKGRKRILDLLILKGADVTKVDVLGYTCLMHSIQLETQKIQTVLALLNAGVDVSCSSADGKTALLIAIQEQRKDIVKILTNDEADAKAMGHKHFFRRSTIENIVTKSDNHGMTPLIHACELRNDKFDVVEHLLSKGAIVNFCDDNDMTPLIVALQNDDNNLVKCLINNGALVNLPGNKRTTPLHEMCKSGQYNNVLLLISEGSEIDIVDRQTMTPLMLASKCGYLKIAQVLIKRNATIDAVDHNGTTALMLACIGGFCDVIRFLVEMGADVNKADTNNWTALLAYTNSINDNAEIVNVLIDGGADLNSSTKDKVSSLMMASFHGHQEIVKCLLQHNVDVNHKDIYGKTPIVSACLSGNIDIVRVLLEFGADTGVIDVNGDTLESLARKNNLIEMVDFFCQK</sequence>
<feature type="repeat" description="ANK" evidence="3">
    <location>
        <begin position="1526"/>
        <end position="1558"/>
    </location>
</feature>
<accession>A0A6J7ZTR2</accession>
<dbReference type="Proteomes" id="UP000507470">
    <property type="component" value="Unassembled WGS sequence"/>
</dbReference>
<feature type="repeat" description="ANK" evidence="3">
    <location>
        <begin position="1341"/>
        <end position="1373"/>
    </location>
</feature>
<dbReference type="SUPFAM" id="SSF52540">
    <property type="entry name" value="P-loop containing nucleoside triphosphate hydrolases"/>
    <property type="match status" value="1"/>
</dbReference>
<dbReference type="PROSITE" id="PS50088">
    <property type="entry name" value="ANK_REPEAT"/>
    <property type="match status" value="13"/>
</dbReference>
<feature type="domain" description="Novel STAND NTPase 3" evidence="6">
    <location>
        <begin position="680"/>
        <end position="801"/>
    </location>
</feature>
<dbReference type="PROSITE" id="PS50297">
    <property type="entry name" value="ANK_REP_REGION"/>
    <property type="match status" value="10"/>
</dbReference>
<evidence type="ECO:0000259" key="6">
    <source>
        <dbReference type="Pfam" id="PF20720"/>
    </source>
</evidence>
<name>A0A6J7ZTR2_MYTCO</name>
<feature type="repeat" description="ANK" evidence="3">
    <location>
        <begin position="1169"/>
        <end position="1201"/>
    </location>
</feature>
<feature type="compositionally biased region" description="Basic and acidic residues" evidence="5">
    <location>
        <begin position="125"/>
        <end position="142"/>
    </location>
</feature>
<feature type="repeat" description="ANK" evidence="3">
    <location>
        <begin position="1136"/>
        <end position="1168"/>
    </location>
</feature>
<dbReference type="InterPro" id="IPR036770">
    <property type="entry name" value="Ankyrin_rpt-contain_sf"/>
</dbReference>
<feature type="repeat" description="ANK" evidence="3">
    <location>
        <begin position="1493"/>
        <end position="1525"/>
    </location>
</feature>
<keyword evidence="8" id="KW-1185">Reference proteome</keyword>
<feature type="region of interest" description="Disordered" evidence="5">
    <location>
        <begin position="120"/>
        <end position="154"/>
    </location>
</feature>
<feature type="repeat" description="ANK" evidence="3">
    <location>
        <begin position="1427"/>
        <end position="1459"/>
    </location>
</feature>
<keyword evidence="4" id="KW-0175">Coiled coil</keyword>
<dbReference type="SMART" id="SM00248">
    <property type="entry name" value="ANK"/>
    <property type="match status" value="17"/>
</dbReference>
<dbReference type="SUPFAM" id="SSF48403">
    <property type="entry name" value="Ankyrin repeat"/>
    <property type="match status" value="2"/>
</dbReference>
<feature type="repeat" description="ANK" evidence="3">
    <location>
        <begin position="1594"/>
        <end position="1626"/>
    </location>
</feature>
<dbReference type="PANTHER" id="PTHR24173:SF74">
    <property type="entry name" value="ANKYRIN REPEAT DOMAIN-CONTAINING PROTEIN 16"/>
    <property type="match status" value="1"/>
</dbReference>
<feature type="repeat" description="ANK" evidence="3">
    <location>
        <begin position="1202"/>
        <end position="1234"/>
    </location>
</feature>
<dbReference type="Gene3D" id="1.25.40.20">
    <property type="entry name" value="Ankyrin repeat-containing domain"/>
    <property type="match status" value="3"/>
</dbReference>
<dbReference type="EMBL" id="CACVKT020000081">
    <property type="protein sequence ID" value="CAC5355713.1"/>
    <property type="molecule type" value="Genomic_DNA"/>
</dbReference>
<dbReference type="PANTHER" id="PTHR24173">
    <property type="entry name" value="ANKYRIN REPEAT CONTAINING"/>
    <property type="match status" value="1"/>
</dbReference>